<dbReference type="STRING" id="1969733.B5V00_02300"/>
<dbReference type="Proteomes" id="UP000193136">
    <property type="component" value="Unassembled WGS sequence"/>
</dbReference>
<reference evidence="2 3" key="1">
    <citation type="submission" date="2017-03" db="EMBL/GenBank/DDBJ databases">
        <title>Genome sequence of Geothermobacter sp. EPR-M, Deep-Sea Iron Reducer.</title>
        <authorList>
            <person name="Tully B."/>
            <person name="Savalia P."/>
            <person name="Abuyen K."/>
            <person name="Baughan C."/>
            <person name="Romero E."/>
            <person name="Ronkowski C."/>
            <person name="Torres B."/>
            <person name="Tremblay J."/>
            <person name="Trujillo A."/>
            <person name="Tyler M."/>
            <person name="Perez-Rodriguez I."/>
            <person name="Amend J."/>
        </authorList>
    </citation>
    <scope>NUCLEOTIDE SEQUENCE [LARGE SCALE GENOMIC DNA]</scope>
    <source>
        <strain evidence="2 3">EPR-M</strain>
    </source>
</reference>
<gene>
    <name evidence="2" type="ORF">B5V00_02300</name>
</gene>
<name>A0A1X0YCT6_9BACT</name>
<proteinExistence type="predicted"/>
<organism evidence="2 3">
    <name type="scientific">Geothermobacter hydrogeniphilus</name>
    <dbReference type="NCBI Taxonomy" id="1969733"/>
    <lineage>
        <taxon>Bacteria</taxon>
        <taxon>Pseudomonadati</taxon>
        <taxon>Thermodesulfobacteriota</taxon>
        <taxon>Desulfuromonadia</taxon>
        <taxon>Desulfuromonadales</taxon>
        <taxon>Geothermobacteraceae</taxon>
        <taxon>Geothermobacter</taxon>
    </lineage>
</organism>
<feature type="region of interest" description="Disordered" evidence="1">
    <location>
        <begin position="59"/>
        <end position="85"/>
    </location>
</feature>
<dbReference type="EMBL" id="NAAD01000002">
    <property type="protein sequence ID" value="ORJ62909.1"/>
    <property type="molecule type" value="Genomic_DNA"/>
</dbReference>
<comment type="caution">
    <text evidence="2">The sequence shown here is derived from an EMBL/GenBank/DDBJ whole genome shotgun (WGS) entry which is preliminary data.</text>
</comment>
<evidence type="ECO:0000313" key="3">
    <source>
        <dbReference type="Proteomes" id="UP000193136"/>
    </source>
</evidence>
<accession>A0A1X0YCT6</accession>
<keyword evidence="3" id="KW-1185">Reference proteome</keyword>
<dbReference type="AlphaFoldDB" id="A0A1X0YCT6"/>
<sequence>MENIPFYAAEVILLPFQQFQPQGHFVRAGLTDCRRLALSAGADRDPFAGDLIIGVVPDPIADGSHQPDSQHDEQMLTLHAGSRRK</sequence>
<evidence type="ECO:0000256" key="1">
    <source>
        <dbReference type="SAM" id="MobiDB-lite"/>
    </source>
</evidence>
<protein>
    <submittedName>
        <fullName evidence="2">Uncharacterized protein</fullName>
    </submittedName>
</protein>
<evidence type="ECO:0000313" key="2">
    <source>
        <dbReference type="EMBL" id="ORJ62909.1"/>
    </source>
</evidence>